<evidence type="ECO:0000313" key="8">
    <source>
        <dbReference type="Proteomes" id="UP001419268"/>
    </source>
</evidence>
<name>A0AAP0EZQ0_9MAGN</name>
<organism evidence="7 8">
    <name type="scientific">Stephania cephalantha</name>
    <dbReference type="NCBI Taxonomy" id="152367"/>
    <lineage>
        <taxon>Eukaryota</taxon>
        <taxon>Viridiplantae</taxon>
        <taxon>Streptophyta</taxon>
        <taxon>Embryophyta</taxon>
        <taxon>Tracheophyta</taxon>
        <taxon>Spermatophyta</taxon>
        <taxon>Magnoliopsida</taxon>
        <taxon>Ranunculales</taxon>
        <taxon>Menispermaceae</taxon>
        <taxon>Menispermoideae</taxon>
        <taxon>Cissampelideae</taxon>
        <taxon>Stephania</taxon>
    </lineage>
</organism>
<sequence>MVQCELSMKAAQLNELLLQHNKLDAQFTDTEAALLISNSRLEQANEMVDTLSKKNTELIVALEDLYASHVNAEEQLEEKKEAVASLEKEILQMASSVEKKGLSSIEDVEAELSRVTIERNCLREEITSLNDKFEMANALAVMFSF</sequence>
<dbReference type="Proteomes" id="UP001419268">
    <property type="component" value="Unassembled WGS sequence"/>
</dbReference>
<keyword evidence="2" id="KW-0547">Nucleotide-binding</keyword>
<evidence type="ECO:0000256" key="2">
    <source>
        <dbReference type="ARBA" id="ARBA00022741"/>
    </source>
</evidence>
<proteinExistence type="predicted"/>
<keyword evidence="4 6" id="KW-0175">Coiled coil</keyword>
<dbReference type="GO" id="GO:0005874">
    <property type="term" value="C:microtubule"/>
    <property type="evidence" value="ECO:0007669"/>
    <property type="project" value="UniProtKB-KW"/>
</dbReference>
<evidence type="ECO:0000256" key="3">
    <source>
        <dbReference type="ARBA" id="ARBA00022840"/>
    </source>
</evidence>
<evidence type="ECO:0000256" key="4">
    <source>
        <dbReference type="ARBA" id="ARBA00023054"/>
    </source>
</evidence>
<dbReference type="EMBL" id="JBBNAG010000010">
    <property type="protein sequence ID" value="KAK9099797.1"/>
    <property type="molecule type" value="Genomic_DNA"/>
</dbReference>
<evidence type="ECO:0000256" key="5">
    <source>
        <dbReference type="ARBA" id="ARBA00023175"/>
    </source>
</evidence>
<evidence type="ECO:0000256" key="6">
    <source>
        <dbReference type="SAM" id="Coils"/>
    </source>
</evidence>
<keyword evidence="8" id="KW-1185">Reference proteome</keyword>
<gene>
    <name evidence="7" type="ORF">Scep_023227</name>
</gene>
<dbReference type="PANTHER" id="PTHR37739:SF18">
    <property type="entry name" value="KINESIN-LIKE PROTEIN KIN-12C"/>
    <property type="match status" value="1"/>
</dbReference>
<protein>
    <submittedName>
        <fullName evidence="7">Uncharacterized protein</fullName>
    </submittedName>
</protein>
<evidence type="ECO:0000256" key="1">
    <source>
        <dbReference type="ARBA" id="ARBA00022701"/>
    </source>
</evidence>
<accession>A0AAP0EZQ0</accession>
<keyword evidence="3" id="KW-0067">ATP-binding</keyword>
<dbReference type="AlphaFoldDB" id="A0AAP0EZQ0"/>
<reference evidence="7 8" key="1">
    <citation type="submission" date="2024-01" db="EMBL/GenBank/DDBJ databases">
        <title>Genome assemblies of Stephania.</title>
        <authorList>
            <person name="Yang L."/>
        </authorList>
    </citation>
    <scope>NUCLEOTIDE SEQUENCE [LARGE SCALE GENOMIC DNA]</scope>
    <source>
        <strain evidence="7">JXDWG</strain>
        <tissue evidence="7">Leaf</tissue>
    </source>
</reference>
<keyword evidence="1" id="KW-0493">Microtubule</keyword>
<dbReference type="GO" id="GO:0005524">
    <property type="term" value="F:ATP binding"/>
    <property type="evidence" value="ECO:0007669"/>
    <property type="project" value="UniProtKB-KW"/>
</dbReference>
<evidence type="ECO:0000313" key="7">
    <source>
        <dbReference type="EMBL" id="KAK9099797.1"/>
    </source>
</evidence>
<keyword evidence="5" id="KW-0505">Motor protein</keyword>
<feature type="coiled-coil region" evidence="6">
    <location>
        <begin position="59"/>
        <end position="132"/>
    </location>
</feature>
<dbReference type="InterPro" id="IPR044986">
    <property type="entry name" value="KIF15/KIN-12"/>
</dbReference>
<dbReference type="PANTHER" id="PTHR37739">
    <property type="entry name" value="KINESIN-LIKE PROTEIN KIN-12D"/>
    <property type="match status" value="1"/>
</dbReference>
<comment type="caution">
    <text evidence="7">The sequence shown here is derived from an EMBL/GenBank/DDBJ whole genome shotgun (WGS) entry which is preliminary data.</text>
</comment>